<organism evidence="1">
    <name type="scientific">Rhizophora mucronata</name>
    <name type="common">Asiatic mangrove</name>
    <dbReference type="NCBI Taxonomy" id="61149"/>
    <lineage>
        <taxon>Eukaryota</taxon>
        <taxon>Viridiplantae</taxon>
        <taxon>Streptophyta</taxon>
        <taxon>Embryophyta</taxon>
        <taxon>Tracheophyta</taxon>
        <taxon>Spermatophyta</taxon>
        <taxon>Magnoliopsida</taxon>
        <taxon>eudicotyledons</taxon>
        <taxon>Gunneridae</taxon>
        <taxon>Pentapetalae</taxon>
        <taxon>rosids</taxon>
        <taxon>fabids</taxon>
        <taxon>Malpighiales</taxon>
        <taxon>Rhizophoraceae</taxon>
        <taxon>Rhizophora</taxon>
    </lineage>
</organism>
<protein>
    <submittedName>
        <fullName evidence="1">Uncharacterized protein</fullName>
    </submittedName>
</protein>
<sequence length="52" mass="6089">MQHLHDLELRVSLSLGAIIYESVKHEKFHFIHAKFVVWLLLVVIHPSAPIYL</sequence>
<reference evidence="1" key="1">
    <citation type="submission" date="2018-02" db="EMBL/GenBank/DDBJ databases">
        <title>Rhizophora mucronata_Transcriptome.</title>
        <authorList>
            <person name="Meera S.P."/>
            <person name="Sreeshan A."/>
            <person name="Augustine A."/>
        </authorList>
    </citation>
    <scope>NUCLEOTIDE SEQUENCE</scope>
    <source>
        <tissue evidence="1">Leaf</tissue>
    </source>
</reference>
<proteinExistence type="predicted"/>
<name>A0A2P2NJD8_RHIMU</name>
<dbReference type="EMBL" id="GGEC01062109">
    <property type="protein sequence ID" value="MBX42593.1"/>
    <property type="molecule type" value="Transcribed_RNA"/>
</dbReference>
<dbReference type="AlphaFoldDB" id="A0A2P2NJD8"/>
<evidence type="ECO:0000313" key="1">
    <source>
        <dbReference type="EMBL" id="MBX42593.1"/>
    </source>
</evidence>
<accession>A0A2P2NJD8</accession>